<dbReference type="GO" id="GO:0005634">
    <property type="term" value="C:nucleus"/>
    <property type="evidence" value="ECO:0007669"/>
    <property type="project" value="TreeGrafter"/>
</dbReference>
<keyword evidence="3" id="KW-1185">Reference proteome</keyword>
<dbReference type="GO" id="GO:0006361">
    <property type="term" value="P:transcription initiation at RNA polymerase I promoter"/>
    <property type="evidence" value="ECO:0007669"/>
    <property type="project" value="InterPro"/>
</dbReference>
<evidence type="ECO:0000313" key="3">
    <source>
        <dbReference type="Proteomes" id="UP000324705"/>
    </source>
</evidence>
<dbReference type="Proteomes" id="UP000324705">
    <property type="component" value="Chromosome 7B"/>
</dbReference>
<dbReference type="GO" id="GO:0001181">
    <property type="term" value="F:RNA polymerase I general transcription initiation factor activity"/>
    <property type="evidence" value="ECO:0007669"/>
    <property type="project" value="InterPro"/>
</dbReference>
<accession>A0A9R1A8L5</accession>
<dbReference type="Gramene" id="TRITD7Bv1G185050.12">
    <property type="protein sequence ID" value="TRITD7Bv1G185050.12"/>
    <property type="gene ID" value="TRITD7Bv1G185050"/>
</dbReference>
<dbReference type="GO" id="GO:0001042">
    <property type="term" value="F:RNA polymerase I core binding"/>
    <property type="evidence" value="ECO:0007669"/>
    <property type="project" value="TreeGrafter"/>
</dbReference>
<dbReference type="PANTHER" id="PTHR12790">
    <property type="entry name" value="TRANSCRIPTION INITIATION FACTOR IA RRN3"/>
    <property type="match status" value="1"/>
</dbReference>
<dbReference type="PANTHER" id="PTHR12790:SF0">
    <property type="entry name" value="RNA POLYMERASE I-SPECIFIC TRANSCRIPTION INITIATION FACTOR RRN3-RELATED"/>
    <property type="match status" value="1"/>
</dbReference>
<sequence>MEPFLVDPRDLEQYEKMLKTLDTSKRKSADDEALYMTCLKALSDAVSKIDIMYHHSLLNNIFSVRIWYLQRDTMVALLDLITRLAAVADQYLRECLQMLVNNFTPPIVGERNEVPPWAVSRKKDIFSYLCESLKTISDTVPLAPRMLRDIIDRSMPKLFDNKAKMISFVECMLGLDTDRMGDLIGAILLAKVVDLLTELDVNITWEDILQEEHDKGIFEMELEDLDADDDGDGFGQAGTKVWELYLKFLPN</sequence>
<dbReference type="InterPro" id="IPR007991">
    <property type="entry name" value="RNA_pol_I_trans_ini_fac_RRN3"/>
</dbReference>
<dbReference type="EMBL" id="LT934124">
    <property type="protein sequence ID" value="VAI91461.1"/>
    <property type="molecule type" value="Genomic_DNA"/>
</dbReference>
<dbReference type="Pfam" id="PF05327">
    <property type="entry name" value="RRN3"/>
    <property type="match status" value="1"/>
</dbReference>
<gene>
    <name evidence="2" type="ORF">TRITD_7Bv1G185050</name>
</gene>
<evidence type="ECO:0000313" key="2">
    <source>
        <dbReference type="EMBL" id="VAI91461.1"/>
    </source>
</evidence>
<evidence type="ECO:0000256" key="1">
    <source>
        <dbReference type="ARBA" id="ARBA00010098"/>
    </source>
</evidence>
<comment type="similarity">
    <text evidence="1">Belongs to the RRN3 family.</text>
</comment>
<name>A0A9R1A8L5_TRITD</name>
<protein>
    <submittedName>
        <fullName evidence="2">Uncharacterized protein</fullName>
    </submittedName>
</protein>
<dbReference type="AlphaFoldDB" id="A0A9R1A8L5"/>
<organism evidence="2 3">
    <name type="scientific">Triticum turgidum subsp. durum</name>
    <name type="common">Durum wheat</name>
    <name type="synonym">Triticum durum</name>
    <dbReference type="NCBI Taxonomy" id="4567"/>
    <lineage>
        <taxon>Eukaryota</taxon>
        <taxon>Viridiplantae</taxon>
        <taxon>Streptophyta</taxon>
        <taxon>Embryophyta</taxon>
        <taxon>Tracheophyta</taxon>
        <taxon>Spermatophyta</taxon>
        <taxon>Magnoliopsida</taxon>
        <taxon>Liliopsida</taxon>
        <taxon>Poales</taxon>
        <taxon>Poaceae</taxon>
        <taxon>BOP clade</taxon>
        <taxon>Pooideae</taxon>
        <taxon>Triticodae</taxon>
        <taxon>Triticeae</taxon>
        <taxon>Triticinae</taxon>
        <taxon>Triticum</taxon>
    </lineage>
</organism>
<proteinExistence type="inferred from homology"/>
<reference evidence="2 3" key="1">
    <citation type="submission" date="2017-09" db="EMBL/GenBank/DDBJ databases">
        <authorList>
            <consortium name="International Durum Wheat Genome Sequencing Consortium (IDWGSC)"/>
            <person name="Milanesi L."/>
        </authorList>
    </citation>
    <scope>NUCLEOTIDE SEQUENCE [LARGE SCALE GENOMIC DNA]</scope>
    <source>
        <strain evidence="3">cv. Svevo</strain>
    </source>
</reference>